<protein>
    <submittedName>
        <fullName evidence="9">Sterol desaturase family protein</fullName>
    </submittedName>
</protein>
<comment type="subcellular location">
    <subcellularLocation>
        <location evidence="1">Endomembrane system</location>
        <topology evidence="1">Multi-pass membrane protein</topology>
    </subcellularLocation>
</comment>
<evidence type="ECO:0000256" key="6">
    <source>
        <dbReference type="ARBA" id="ARBA00023136"/>
    </source>
</evidence>
<dbReference type="AlphaFoldDB" id="A0AA40VPV3"/>
<evidence type="ECO:0000313" key="9">
    <source>
        <dbReference type="EMBL" id="MBD6615689.1"/>
    </source>
</evidence>
<dbReference type="InterPro" id="IPR006694">
    <property type="entry name" value="Fatty_acid_hydroxylase"/>
</dbReference>
<evidence type="ECO:0000256" key="1">
    <source>
        <dbReference type="ARBA" id="ARBA00004127"/>
    </source>
</evidence>
<evidence type="ECO:0000256" key="7">
    <source>
        <dbReference type="SAM" id="Phobius"/>
    </source>
</evidence>
<keyword evidence="4" id="KW-0560">Oxidoreductase</keyword>
<evidence type="ECO:0000259" key="8">
    <source>
        <dbReference type="Pfam" id="PF04116"/>
    </source>
</evidence>
<evidence type="ECO:0000256" key="3">
    <source>
        <dbReference type="ARBA" id="ARBA00022989"/>
    </source>
</evidence>
<sequence>MNEYIEHQFTDSNVIINQLELFLSIMLGIMIVEVFIDFFAKKKRDYKETLANFGVSVGNQIIGSTAGKIVAGIGVLFFSNISLFKLEVNWWTWILALLIVDLSYYWLHRTEHRVRFLWMNHNVHHSSTDFNLSTSVRQGWFDDFSLWTLLIPAVYFGFNPLQCILAGQIVALYQIWVHNQKVGKLGFLDGILNTPSLHRVHHGSNQKYIDKNYGGMLIIWDRLFGTYEPETEKVVYGLTENVNTHNPLKINFIEHFRTLSIFRKSQGFLEKLQSIFGPPEWKPKALMHEHD</sequence>
<gene>
    <name evidence="9" type="ORF">FNW02_07535</name>
</gene>
<dbReference type="PANTHER" id="PTHR21624">
    <property type="entry name" value="STEROL DESATURASE-RELATED PROTEIN"/>
    <property type="match status" value="1"/>
</dbReference>
<keyword evidence="2 7" id="KW-0812">Transmembrane</keyword>
<dbReference type="RefSeq" id="WP_191756937.1">
    <property type="nucleotide sequence ID" value="NZ_VJXY01000006.1"/>
</dbReference>
<evidence type="ECO:0000256" key="4">
    <source>
        <dbReference type="ARBA" id="ARBA00023002"/>
    </source>
</evidence>
<feature type="domain" description="Fatty acid hydroxylase" evidence="8">
    <location>
        <begin position="93"/>
        <end position="226"/>
    </location>
</feature>
<reference evidence="9" key="1">
    <citation type="submission" date="2019-07" db="EMBL/GenBank/DDBJ databases">
        <title>Toxilogical consequences of a new and cryptic species of cyanobacteria (Komarekiella delphini-convector) recovered from the epidermis of a bottlenose dolphin and 1500 ft. in the air.</title>
        <authorList>
            <person name="Brown A.O."/>
            <person name="Dvorak P."/>
            <person name="Villanueva C.D."/>
            <person name="Foss A.J."/>
            <person name="Garvey A.D."/>
            <person name="Gibson Q.A."/>
            <person name="Johansen J.R."/>
            <person name="Casamatta D.A."/>
        </authorList>
    </citation>
    <scope>NUCLEOTIDE SEQUENCE</scope>
    <source>
        <strain evidence="9">SJRDD-AB1</strain>
    </source>
</reference>
<feature type="transmembrane region" description="Helical" evidence="7">
    <location>
        <begin position="90"/>
        <end position="107"/>
    </location>
</feature>
<dbReference type="GO" id="GO:0008610">
    <property type="term" value="P:lipid biosynthetic process"/>
    <property type="evidence" value="ECO:0007669"/>
    <property type="project" value="InterPro"/>
</dbReference>
<proteinExistence type="predicted"/>
<evidence type="ECO:0000256" key="5">
    <source>
        <dbReference type="ARBA" id="ARBA00023098"/>
    </source>
</evidence>
<dbReference type="GO" id="GO:0050479">
    <property type="term" value="F:glyceryl-ether monooxygenase activity"/>
    <property type="evidence" value="ECO:0007669"/>
    <property type="project" value="TreeGrafter"/>
</dbReference>
<dbReference type="EMBL" id="VJXY01000006">
    <property type="protein sequence ID" value="MBD6615689.1"/>
    <property type="molecule type" value="Genomic_DNA"/>
</dbReference>
<keyword evidence="6 7" id="KW-0472">Membrane</keyword>
<comment type="caution">
    <text evidence="9">The sequence shown here is derived from an EMBL/GenBank/DDBJ whole genome shotgun (WGS) entry which is preliminary data.</text>
</comment>
<evidence type="ECO:0000313" key="10">
    <source>
        <dbReference type="Proteomes" id="UP001165986"/>
    </source>
</evidence>
<keyword evidence="5" id="KW-0443">Lipid metabolism</keyword>
<dbReference type="GO" id="GO:0016020">
    <property type="term" value="C:membrane"/>
    <property type="evidence" value="ECO:0007669"/>
    <property type="project" value="GOC"/>
</dbReference>
<feature type="transmembrane region" description="Helical" evidence="7">
    <location>
        <begin position="21"/>
        <end position="40"/>
    </location>
</feature>
<name>A0AA40VPV3_9NOST</name>
<evidence type="ECO:0000256" key="2">
    <source>
        <dbReference type="ARBA" id="ARBA00022692"/>
    </source>
</evidence>
<dbReference type="InterPro" id="IPR051689">
    <property type="entry name" value="Sterol_desaturase/TMEM195"/>
</dbReference>
<keyword evidence="3 7" id="KW-1133">Transmembrane helix</keyword>
<dbReference type="Proteomes" id="UP001165986">
    <property type="component" value="Unassembled WGS sequence"/>
</dbReference>
<feature type="transmembrane region" description="Helical" evidence="7">
    <location>
        <begin position="61"/>
        <end position="84"/>
    </location>
</feature>
<dbReference type="GO" id="GO:0006643">
    <property type="term" value="P:membrane lipid metabolic process"/>
    <property type="evidence" value="ECO:0007669"/>
    <property type="project" value="TreeGrafter"/>
</dbReference>
<dbReference type="GO" id="GO:0012505">
    <property type="term" value="C:endomembrane system"/>
    <property type="evidence" value="ECO:0007669"/>
    <property type="project" value="UniProtKB-SubCell"/>
</dbReference>
<organism evidence="9 10">
    <name type="scientific">Komarekiella delphini-convector SJRDD-AB1</name>
    <dbReference type="NCBI Taxonomy" id="2593771"/>
    <lineage>
        <taxon>Bacteria</taxon>
        <taxon>Bacillati</taxon>
        <taxon>Cyanobacteriota</taxon>
        <taxon>Cyanophyceae</taxon>
        <taxon>Nostocales</taxon>
        <taxon>Nostocaceae</taxon>
        <taxon>Komarekiella</taxon>
        <taxon>Komarekiella delphini-convector</taxon>
    </lineage>
</organism>
<dbReference type="GO" id="GO:0005506">
    <property type="term" value="F:iron ion binding"/>
    <property type="evidence" value="ECO:0007669"/>
    <property type="project" value="InterPro"/>
</dbReference>
<dbReference type="PANTHER" id="PTHR21624:SF1">
    <property type="entry name" value="ALKYLGLYCEROL MONOOXYGENASE"/>
    <property type="match status" value="1"/>
</dbReference>
<dbReference type="Pfam" id="PF04116">
    <property type="entry name" value="FA_hydroxylase"/>
    <property type="match status" value="1"/>
</dbReference>
<accession>A0AA40VPV3</accession>
<keyword evidence="10" id="KW-1185">Reference proteome</keyword>